<feature type="compositionally biased region" description="Basic and acidic residues" evidence="6">
    <location>
        <begin position="153"/>
        <end position="167"/>
    </location>
</feature>
<comment type="similarity">
    <text evidence="2">Belongs to the CDC45 family.</text>
</comment>
<evidence type="ECO:0000313" key="8">
    <source>
        <dbReference type="Proteomes" id="UP001162131"/>
    </source>
</evidence>
<dbReference type="GO" id="GO:0003688">
    <property type="term" value="F:DNA replication origin binding"/>
    <property type="evidence" value="ECO:0007669"/>
    <property type="project" value="TreeGrafter"/>
</dbReference>
<dbReference type="GO" id="GO:0006270">
    <property type="term" value="P:DNA replication initiation"/>
    <property type="evidence" value="ECO:0007669"/>
    <property type="project" value="InterPro"/>
</dbReference>
<keyword evidence="5" id="KW-0131">Cell cycle</keyword>
<keyword evidence="4" id="KW-0539">Nucleus</keyword>
<keyword evidence="3" id="KW-0235">DNA replication</keyword>
<proteinExistence type="inferred from homology"/>
<gene>
    <name evidence="7" type="ORF">BSTOLATCC_MIC54005</name>
</gene>
<feature type="region of interest" description="Disordered" evidence="6">
    <location>
        <begin position="130"/>
        <end position="169"/>
    </location>
</feature>
<dbReference type="GO" id="GO:0003682">
    <property type="term" value="F:chromatin binding"/>
    <property type="evidence" value="ECO:0007669"/>
    <property type="project" value="TreeGrafter"/>
</dbReference>
<dbReference type="EMBL" id="CAJZBQ010000053">
    <property type="protein sequence ID" value="CAG9331949.1"/>
    <property type="molecule type" value="Genomic_DNA"/>
</dbReference>
<evidence type="ECO:0000256" key="2">
    <source>
        <dbReference type="ARBA" id="ARBA00010727"/>
    </source>
</evidence>
<dbReference type="GO" id="GO:1902977">
    <property type="term" value="P:mitotic DNA replication preinitiation complex assembly"/>
    <property type="evidence" value="ECO:0007669"/>
    <property type="project" value="TreeGrafter"/>
</dbReference>
<accession>A0AAU9K8G9</accession>
<evidence type="ECO:0000256" key="4">
    <source>
        <dbReference type="ARBA" id="ARBA00023242"/>
    </source>
</evidence>
<organism evidence="7 8">
    <name type="scientific">Blepharisma stoltei</name>
    <dbReference type="NCBI Taxonomy" id="1481888"/>
    <lineage>
        <taxon>Eukaryota</taxon>
        <taxon>Sar</taxon>
        <taxon>Alveolata</taxon>
        <taxon>Ciliophora</taxon>
        <taxon>Postciliodesmatophora</taxon>
        <taxon>Heterotrichea</taxon>
        <taxon>Heterotrichida</taxon>
        <taxon>Blepharismidae</taxon>
        <taxon>Blepharisma</taxon>
    </lineage>
</organism>
<reference evidence="7" key="1">
    <citation type="submission" date="2021-09" db="EMBL/GenBank/DDBJ databases">
        <authorList>
            <consortium name="AG Swart"/>
            <person name="Singh M."/>
            <person name="Singh A."/>
            <person name="Seah K."/>
            <person name="Emmerich C."/>
        </authorList>
    </citation>
    <scope>NUCLEOTIDE SEQUENCE</scope>
    <source>
        <strain evidence="7">ATCC30299</strain>
    </source>
</reference>
<comment type="subcellular location">
    <subcellularLocation>
        <location evidence="1">Nucleus</location>
    </subcellularLocation>
</comment>
<keyword evidence="8" id="KW-1185">Reference proteome</keyword>
<dbReference type="GO" id="GO:0000727">
    <property type="term" value="P:double-strand break repair via break-induced replication"/>
    <property type="evidence" value="ECO:0007669"/>
    <property type="project" value="TreeGrafter"/>
</dbReference>
<dbReference type="InterPro" id="IPR003874">
    <property type="entry name" value="CDC45"/>
</dbReference>
<protein>
    <recommendedName>
        <fullName evidence="9">Cell division cycle 45</fullName>
    </recommendedName>
</protein>
<comment type="caution">
    <text evidence="7">The sequence shown here is derived from an EMBL/GenBank/DDBJ whole genome shotgun (WGS) entry which is preliminary data.</text>
</comment>
<dbReference type="Pfam" id="PF02724">
    <property type="entry name" value="CDC45"/>
    <property type="match status" value="1"/>
</dbReference>
<dbReference type="AlphaFoldDB" id="A0AAU9K8G9"/>
<sequence length="574" mass="66932">MLIPLSQLNEIYDEIRQTSFSRGCSLAILVSGDCDALAACKILTQMLHKDTVQYRVIPVANYTELEEKLASFTDPELRCLVFLNCGGSCDLTQLGPEKNLISYVFDSERPFWADNIKSAYVKLIDDTFVEEPEDQEEEESEIENEPGQKRRREGREDKPRKRFKNDPDPTGVYFGISTAGIIYRLAQQMNRATNDMLWMWIVGLTDQYLHRKIDRSEYEQRINECLTEVLRLNEHPYQQRGEEAEEMDQDSEQRTVNGIIEPKDFDTEKKTPGNIHIEHKDLKLMLYRHWSLYDSLYYSDYVACKLGIWREPGKRRLNEIIAQLGIPLQECRQDFCFMKPMYKKTLKDKLQQIGATYEIEDLFLTTCVRQYNRKKQFSASDVVYSVTALLESPTLLGDQEESNDREKWLNNFWVAHDALLDVNYLEQGIKIAQDQQKAIVQQGTILIEKKAVNPAADFRYAIISSDSLNQTKYFHHPLSLKKLTTFIMEAYRELRSNIRPKPMVLCVLNTSRNTFLVTGVTSAVQQRNDFGWRFHEAAQAVEADFRRDFFEDTYIEVRKEHFQAFLEQLTAGAY</sequence>
<dbReference type="Proteomes" id="UP001162131">
    <property type="component" value="Unassembled WGS sequence"/>
</dbReference>
<evidence type="ECO:0008006" key="9">
    <source>
        <dbReference type="Google" id="ProtNLM"/>
    </source>
</evidence>
<dbReference type="GO" id="GO:0031261">
    <property type="term" value="C:DNA replication preinitiation complex"/>
    <property type="evidence" value="ECO:0007669"/>
    <property type="project" value="TreeGrafter"/>
</dbReference>
<evidence type="ECO:0000313" key="7">
    <source>
        <dbReference type="EMBL" id="CAG9331949.1"/>
    </source>
</evidence>
<evidence type="ECO:0000256" key="5">
    <source>
        <dbReference type="ARBA" id="ARBA00023306"/>
    </source>
</evidence>
<name>A0AAU9K8G9_9CILI</name>
<dbReference type="GO" id="GO:0003697">
    <property type="term" value="F:single-stranded DNA binding"/>
    <property type="evidence" value="ECO:0007669"/>
    <property type="project" value="TreeGrafter"/>
</dbReference>
<evidence type="ECO:0000256" key="6">
    <source>
        <dbReference type="SAM" id="MobiDB-lite"/>
    </source>
</evidence>
<evidence type="ECO:0000256" key="3">
    <source>
        <dbReference type="ARBA" id="ARBA00022705"/>
    </source>
</evidence>
<evidence type="ECO:0000256" key="1">
    <source>
        <dbReference type="ARBA" id="ARBA00004123"/>
    </source>
</evidence>
<feature type="compositionally biased region" description="Acidic residues" evidence="6">
    <location>
        <begin position="130"/>
        <end position="144"/>
    </location>
</feature>
<dbReference type="PANTHER" id="PTHR10507:SF0">
    <property type="entry name" value="CELL DIVISION CONTROL PROTEIN 45 HOMOLOG"/>
    <property type="match status" value="1"/>
</dbReference>
<dbReference type="PANTHER" id="PTHR10507">
    <property type="entry name" value="CDC45-RELATED PROTEIN"/>
    <property type="match status" value="1"/>
</dbReference>